<evidence type="ECO:0000313" key="1">
    <source>
        <dbReference type="EMBL" id="CAJ1964895.1"/>
    </source>
</evidence>
<comment type="caution">
    <text evidence="1">The sequence shown here is derived from an EMBL/GenBank/DDBJ whole genome shotgun (WGS) entry which is preliminary data.</text>
</comment>
<accession>A0AAD2G6J8</accession>
<dbReference type="GO" id="GO:0019825">
    <property type="term" value="F:oxygen binding"/>
    <property type="evidence" value="ECO:0007669"/>
    <property type="project" value="InterPro"/>
</dbReference>
<gene>
    <name evidence="1" type="ORF">CYCCA115_LOCUS20847</name>
</gene>
<dbReference type="InterPro" id="IPR009050">
    <property type="entry name" value="Globin-like_sf"/>
</dbReference>
<keyword evidence="2" id="KW-1185">Reference proteome</keyword>
<protein>
    <submittedName>
        <fullName evidence="1">Uncharacterized protein</fullName>
    </submittedName>
</protein>
<reference evidence="1" key="1">
    <citation type="submission" date="2023-08" db="EMBL/GenBank/DDBJ databases">
        <authorList>
            <person name="Audoor S."/>
            <person name="Bilcke G."/>
        </authorList>
    </citation>
    <scope>NUCLEOTIDE SEQUENCE</scope>
</reference>
<proteinExistence type="predicted"/>
<sequence>MRESLQRQNSKEELLQQIGGESQFDFIIMTFCESIQEDTTLNEVFKGMHVDTMVDLMNGLLDAALEMYSSRTVENEDNRNRIVLKNYALFEMGLNKGHLEKMKVHYEAALRDSWVEDKVFDECMQRFEYLEAVFDHEGKEFEQTAVADKKAVSRFLNARCA</sequence>
<dbReference type="AlphaFoldDB" id="A0AAD2G6J8"/>
<evidence type="ECO:0000313" key="2">
    <source>
        <dbReference type="Proteomes" id="UP001295423"/>
    </source>
</evidence>
<name>A0AAD2G6J8_9STRA</name>
<dbReference type="Proteomes" id="UP001295423">
    <property type="component" value="Unassembled WGS sequence"/>
</dbReference>
<organism evidence="1 2">
    <name type="scientific">Cylindrotheca closterium</name>
    <dbReference type="NCBI Taxonomy" id="2856"/>
    <lineage>
        <taxon>Eukaryota</taxon>
        <taxon>Sar</taxon>
        <taxon>Stramenopiles</taxon>
        <taxon>Ochrophyta</taxon>
        <taxon>Bacillariophyta</taxon>
        <taxon>Bacillariophyceae</taxon>
        <taxon>Bacillariophycidae</taxon>
        <taxon>Bacillariales</taxon>
        <taxon>Bacillariaceae</taxon>
        <taxon>Cylindrotheca</taxon>
    </lineage>
</organism>
<dbReference type="GO" id="GO:0020037">
    <property type="term" value="F:heme binding"/>
    <property type="evidence" value="ECO:0007669"/>
    <property type="project" value="InterPro"/>
</dbReference>
<dbReference type="SUPFAM" id="SSF46458">
    <property type="entry name" value="Globin-like"/>
    <property type="match status" value="1"/>
</dbReference>
<dbReference type="EMBL" id="CAKOGP040002202">
    <property type="protein sequence ID" value="CAJ1964895.1"/>
    <property type="molecule type" value="Genomic_DNA"/>
</dbReference>
<dbReference type="InterPro" id="IPR012292">
    <property type="entry name" value="Globin/Proto"/>
</dbReference>
<dbReference type="Gene3D" id="1.10.490.10">
    <property type="entry name" value="Globins"/>
    <property type="match status" value="1"/>
</dbReference>